<dbReference type="NCBIfam" id="NF008978">
    <property type="entry name" value="PRK12324.1-4"/>
    <property type="match status" value="1"/>
</dbReference>
<dbReference type="RefSeq" id="WP_094571368.1">
    <property type="nucleotide sequence ID" value="NZ_CP022743.1"/>
</dbReference>
<reference evidence="7 8" key="1">
    <citation type="submission" date="2017-08" db="EMBL/GenBank/DDBJ databases">
        <title>Complete genome sequence of Mucilaginibacter sp. strain BJC16-A31.</title>
        <authorList>
            <consortium name="Henan University of Science and Technology"/>
            <person name="You X."/>
        </authorList>
    </citation>
    <scope>NUCLEOTIDE SEQUENCE [LARGE SCALE GENOMIC DNA]</scope>
    <source>
        <strain evidence="7 8">BJC16-A31</strain>
    </source>
</reference>
<keyword evidence="5 6" id="KW-0472">Membrane</keyword>
<keyword evidence="7" id="KW-0808">Transferase</keyword>
<evidence type="ECO:0000256" key="3">
    <source>
        <dbReference type="ARBA" id="ARBA00022692"/>
    </source>
</evidence>
<dbReference type="CDD" id="cd13963">
    <property type="entry name" value="PT_UbiA_2"/>
    <property type="match status" value="1"/>
</dbReference>
<dbReference type="PANTHER" id="PTHR42723:SF1">
    <property type="entry name" value="CHLOROPHYLL SYNTHASE, CHLOROPLASTIC"/>
    <property type="match status" value="1"/>
</dbReference>
<evidence type="ECO:0000313" key="7">
    <source>
        <dbReference type="EMBL" id="ASU35122.1"/>
    </source>
</evidence>
<keyword evidence="8" id="KW-1185">Reference proteome</keyword>
<evidence type="ECO:0000256" key="2">
    <source>
        <dbReference type="ARBA" id="ARBA00022475"/>
    </source>
</evidence>
<organism evidence="7 8">
    <name type="scientific">Mucilaginibacter xinganensis</name>
    <dbReference type="NCBI Taxonomy" id="1234841"/>
    <lineage>
        <taxon>Bacteria</taxon>
        <taxon>Pseudomonadati</taxon>
        <taxon>Bacteroidota</taxon>
        <taxon>Sphingobacteriia</taxon>
        <taxon>Sphingobacteriales</taxon>
        <taxon>Sphingobacteriaceae</taxon>
        <taxon>Mucilaginibacter</taxon>
    </lineage>
</organism>
<feature type="transmembrane region" description="Helical" evidence="6">
    <location>
        <begin position="158"/>
        <end position="175"/>
    </location>
</feature>
<feature type="transmembrane region" description="Helical" evidence="6">
    <location>
        <begin position="277"/>
        <end position="297"/>
    </location>
</feature>
<dbReference type="EMBL" id="CP022743">
    <property type="protein sequence ID" value="ASU35122.1"/>
    <property type="molecule type" value="Genomic_DNA"/>
</dbReference>
<dbReference type="OrthoDB" id="9803632at2"/>
<protein>
    <submittedName>
        <fullName evidence="7">Decaprenyl-phosphate phosphoribosyltransferase</fullName>
    </submittedName>
</protein>
<feature type="transmembrane region" description="Helical" evidence="6">
    <location>
        <begin position="236"/>
        <end position="256"/>
    </location>
</feature>
<evidence type="ECO:0000256" key="4">
    <source>
        <dbReference type="ARBA" id="ARBA00022989"/>
    </source>
</evidence>
<dbReference type="KEGG" id="muc:MuYL_3237"/>
<dbReference type="GO" id="GO:0016757">
    <property type="term" value="F:glycosyltransferase activity"/>
    <property type="evidence" value="ECO:0007669"/>
    <property type="project" value="UniProtKB-KW"/>
</dbReference>
<dbReference type="GO" id="GO:0016765">
    <property type="term" value="F:transferase activity, transferring alkyl or aryl (other than methyl) groups"/>
    <property type="evidence" value="ECO:0007669"/>
    <property type="project" value="InterPro"/>
</dbReference>
<dbReference type="Pfam" id="PF01040">
    <property type="entry name" value="UbiA"/>
    <property type="match status" value="1"/>
</dbReference>
<keyword evidence="7" id="KW-0328">Glycosyltransferase</keyword>
<accession>A0A223NZ39</accession>
<evidence type="ECO:0000256" key="6">
    <source>
        <dbReference type="SAM" id="Phobius"/>
    </source>
</evidence>
<proteinExistence type="predicted"/>
<dbReference type="AlphaFoldDB" id="A0A223NZ39"/>
<dbReference type="InterPro" id="IPR000537">
    <property type="entry name" value="UbiA_prenyltransferase"/>
</dbReference>
<keyword evidence="2" id="KW-1003">Cell membrane</keyword>
<keyword evidence="4 6" id="KW-1133">Transmembrane helix</keyword>
<name>A0A223NZ39_9SPHI</name>
<comment type="subcellular location">
    <subcellularLocation>
        <location evidence="1">Membrane</location>
        <topology evidence="1">Multi-pass membrane protein</topology>
    </subcellularLocation>
</comment>
<sequence>MKYYIKLLRPRDWAKNFFLFVPSFFAKYIFTSEKIWFLIAGFAAFCCIASSIYIINDYRDIDDDRKHPVKSKRPLASGMVKPVYAIIILVLLLITGIGFAFFANPSLEFLLVLAVYFVVNLAYSFGLKNIAILDILILASGFVFRVKAGAIITHVDCSEWLIIMTFLLALFMAIGKRRDDLLLKEASGAEMRKSVTGYNLEFLNTMLGLFSAIIIVAYISYTQSPKTINRLGTYRLYYSSVFVIAGIMRYMQLVFVKQNSGSPTDILYKDRFIQTTILLWIISIYIILYLLPSSPIFN</sequence>
<evidence type="ECO:0000313" key="8">
    <source>
        <dbReference type="Proteomes" id="UP000215002"/>
    </source>
</evidence>
<feature type="transmembrane region" description="Helical" evidence="6">
    <location>
        <begin position="83"/>
        <end position="103"/>
    </location>
</feature>
<evidence type="ECO:0000256" key="1">
    <source>
        <dbReference type="ARBA" id="ARBA00004141"/>
    </source>
</evidence>
<dbReference type="Gene3D" id="1.10.357.140">
    <property type="entry name" value="UbiA prenyltransferase"/>
    <property type="match status" value="1"/>
</dbReference>
<dbReference type="GO" id="GO:0016020">
    <property type="term" value="C:membrane"/>
    <property type="evidence" value="ECO:0007669"/>
    <property type="project" value="UniProtKB-SubCell"/>
</dbReference>
<dbReference type="Proteomes" id="UP000215002">
    <property type="component" value="Chromosome"/>
</dbReference>
<keyword evidence="3 6" id="KW-0812">Transmembrane</keyword>
<evidence type="ECO:0000256" key="5">
    <source>
        <dbReference type="ARBA" id="ARBA00023136"/>
    </source>
</evidence>
<gene>
    <name evidence="7" type="ORF">MuYL_3237</name>
</gene>
<dbReference type="InterPro" id="IPR050475">
    <property type="entry name" value="Prenyltransferase_related"/>
</dbReference>
<dbReference type="InterPro" id="IPR044878">
    <property type="entry name" value="UbiA_sf"/>
</dbReference>
<dbReference type="PANTHER" id="PTHR42723">
    <property type="entry name" value="CHLOROPHYLL SYNTHASE"/>
    <property type="match status" value="1"/>
</dbReference>
<feature type="transmembrane region" description="Helical" evidence="6">
    <location>
        <begin position="36"/>
        <end position="56"/>
    </location>
</feature>
<feature type="transmembrane region" description="Helical" evidence="6">
    <location>
        <begin position="132"/>
        <end position="152"/>
    </location>
</feature>
<feature type="transmembrane region" description="Helical" evidence="6">
    <location>
        <begin position="12"/>
        <end position="30"/>
    </location>
</feature>
<feature type="transmembrane region" description="Helical" evidence="6">
    <location>
        <begin position="202"/>
        <end position="221"/>
    </location>
</feature>